<gene>
    <name evidence="2" type="ORF">BGX16_0828</name>
</gene>
<reference evidence="2 3" key="1">
    <citation type="submission" date="2017-11" db="EMBL/GenBank/DDBJ databases">
        <title>Animal gut microbial communities from fecal samples from Wisconsin, USA.</title>
        <authorList>
            <person name="Neumann A."/>
        </authorList>
    </citation>
    <scope>NUCLEOTIDE SEQUENCE [LARGE SCALE GENOMIC DNA]</scope>
    <source>
        <strain evidence="2 3">UWS3</strain>
    </source>
</reference>
<dbReference type="AlphaFoldDB" id="A0A2M9A5F6"/>
<keyword evidence="3" id="KW-1185">Reference proteome</keyword>
<evidence type="ECO:0000313" key="2">
    <source>
        <dbReference type="EMBL" id="PJJ40877.1"/>
    </source>
</evidence>
<protein>
    <recommendedName>
        <fullName evidence="4">PEGA domain-containing protein</fullName>
    </recommendedName>
</protein>
<feature type="transmembrane region" description="Helical" evidence="1">
    <location>
        <begin position="458"/>
        <end position="479"/>
    </location>
</feature>
<keyword evidence="1" id="KW-1133">Transmembrane helix</keyword>
<organism evidence="2 3">
    <name type="scientific">Hallerella succinigenes</name>
    <dbReference type="NCBI Taxonomy" id="1896222"/>
    <lineage>
        <taxon>Bacteria</taxon>
        <taxon>Pseudomonadati</taxon>
        <taxon>Fibrobacterota</taxon>
        <taxon>Fibrobacteria</taxon>
        <taxon>Fibrobacterales</taxon>
        <taxon>Fibrobacteraceae</taxon>
        <taxon>Hallerella</taxon>
    </lineage>
</organism>
<evidence type="ECO:0008006" key="4">
    <source>
        <dbReference type="Google" id="ProtNLM"/>
    </source>
</evidence>
<name>A0A2M9A5F6_9BACT</name>
<accession>A0A2M9A5F6</accession>
<dbReference type="EMBL" id="PGEX01000001">
    <property type="protein sequence ID" value="PJJ40877.1"/>
    <property type="molecule type" value="Genomic_DNA"/>
</dbReference>
<keyword evidence="1" id="KW-0812">Transmembrane</keyword>
<feature type="transmembrane region" description="Helical" evidence="1">
    <location>
        <begin position="397"/>
        <end position="416"/>
    </location>
</feature>
<dbReference type="Proteomes" id="UP000231134">
    <property type="component" value="Unassembled WGS sequence"/>
</dbReference>
<evidence type="ECO:0000256" key="1">
    <source>
        <dbReference type="SAM" id="Phobius"/>
    </source>
</evidence>
<sequence>MMSSFKIFFASLMILSVAVFARDVPVRFVLLTDSVEQDAKFVKLEKDTVYLLPLDSAEKAEIQKADEALLDKIDPDSTASDSVEHAAEESSNYAVVNSAEAVEDSLARLDSIAEAARVADSVAKAQAAAENDFETALLAQEQQAEADSLAKIQAEEDSIRAKEVQDSIAKEAAIPVEQKYIKYYKLDFKRMTNLENKEPVNLSLSDFVYTEDEEEYEPLYPEGGANILVSSYPDSCELFINGEPLEMFAPDTVQKIKPGKYTFSVKKRLKDVDWWGSKTVKINADSLNKVHIAVERPTTKLTVATIPDGVEVYIDEQPTESVMPKYLTDVAIETEPSVAKTVYMRKIGYLDTAVTVEVRAFMPNPIYVELEAVDNSSVVEMQREYERERSRRYIGRGLLWSSIVPIIAGGVFWYLAESDWSEAADKKTAYEKSAFESADTQKLVKQNKDLNDSGDTKGIVALGFGVLGVGLFVTGFVLAF</sequence>
<keyword evidence="1" id="KW-0472">Membrane</keyword>
<evidence type="ECO:0000313" key="3">
    <source>
        <dbReference type="Proteomes" id="UP000231134"/>
    </source>
</evidence>
<comment type="caution">
    <text evidence="2">The sequence shown here is derived from an EMBL/GenBank/DDBJ whole genome shotgun (WGS) entry which is preliminary data.</text>
</comment>
<proteinExistence type="predicted"/>
<dbReference type="OrthoDB" id="9768594at2"/>